<dbReference type="Proteomes" id="UP000229383">
    <property type="component" value="Unassembled WGS sequence"/>
</dbReference>
<proteinExistence type="predicted"/>
<comment type="subcellular location">
    <subcellularLocation>
        <location evidence="1">Membrane</location>
        <topology evidence="1">Multi-pass membrane protein</topology>
    </subcellularLocation>
</comment>
<dbReference type="Pfam" id="PF07681">
    <property type="entry name" value="DoxX"/>
    <property type="match status" value="1"/>
</dbReference>
<dbReference type="EMBL" id="PFCN01000037">
    <property type="protein sequence ID" value="PIR70082.1"/>
    <property type="molecule type" value="Genomic_DNA"/>
</dbReference>
<evidence type="ECO:0000256" key="1">
    <source>
        <dbReference type="ARBA" id="ARBA00004141"/>
    </source>
</evidence>
<keyword evidence="2 5" id="KW-0812">Transmembrane</keyword>
<gene>
    <name evidence="6" type="ORF">COU46_03360</name>
</gene>
<evidence type="ECO:0000313" key="6">
    <source>
        <dbReference type="EMBL" id="PIR70082.1"/>
    </source>
</evidence>
<feature type="transmembrane region" description="Helical" evidence="5">
    <location>
        <begin position="118"/>
        <end position="142"/>
    </location>
</feature>
<name>A0A2H0TEV7_9BACT</name>
<evidence type="ECO:0000256" key="2">
    <source>
        <dbReference type="ARBA" id="ARBA00022692"/>
    </source>
</evidence>
<organism evidence="6 7">
    <name type="scientific">Candidatus Niyogibacteria bacterium CG10_big_fil_rev_8_21_14_0_10_42_19</name>
    <dbReference type="NCBI Taxonomy" id="1974725"/>
    <lineage>
        <taxon>Bacteria</taxon>
        <taxon>Candidatus Niyogiibacteriota</taxon>
    </lineage>
</organism>
<evidence type="ECO:0008006" key="8">
    <source>
        <dbReference type="Google" id="ProtNLM"/>
    </source>
</evidence>
<dbReference type="InterPro" id="IPR032808">
    <property type="entry name" value="DoxX"/>
</dbReference>
<dbReference type="AlphaFoldDB" id="A0A2H0TEV7"/>
<dbReference type="GO" id="GO:0016020">
    <property type="term" value="C:membrane"/>
    <property type="evidence" value="ECO:0007669"/>
    <property type="project" value="UniProtKB-SubCell"/>
</dbReference>
<evidence type="ECO:0000256" key="3">
    <source>
        <dbReference type="ARBA" id="ARBA00022989"/>
    </source>
</evidence>
<accession>A0A2H0TEV7</accession>
<comment type="caution">
    <text evidence="6">The sequence shown here is derived from an EMBL/GenBank/DDBJ whole genome shotgun (WGS) entry which is preliminary data.</text>
</comment>
<evidence type="ECO:0000256" key="5">
    <source>
        <dbReference type="SAM" id="Phobius"/>
    </source>
</evidence>
<keyword evidence="4 5" id="KW-0472">Membrane</keyword>
<dbReference type="PANTHER" id="PTHR39157">
    <property type="entry name" value="INTEGRAL MEMBRANE PROTEIN-RELATED"/>
    <property type="match status" value="1"/>
</dbReference>
<keyword evidence="3 5" id="KW-1133">Transmembrane helix</keyword>
<feature type="transmembrane region" description="Helical" evidence="5">
    <location>
        <begin position="6"/>
        <end position="26"/>
    </location>
</feature>
<sequence>MANGSSKFFLFLLRISMGWIFLYSGATKLLDPKWSAEGFLKSAKTFPQFYNWLAGSQNIDWINLLNEWGQLLIGLALIFGFLTRFASVGGVLMMILYYFPGLTFPYVGAHSYLVDEHIIYALIFGFFASTLAGQYWGIDGFLWNLFLPKPKKDLAPSQSPIRGITRK</sequence>
<dbReference type="PANTHER" id="PTHR39157:SF1">
    <property type="entry name" value="DOXX FAMILY PROTEIN"/>
    <property type="match status" value="1"/>
</dbReference>
<evidence type="ECO:0000313" key="7">
    <source>
        <dbReference type="Proteomes" id="UP000229383"/>
    </source>
</evidence>
<reference evidence="7" key="1">
    <citation type="submission" date="2017-09" db="EMBL/GenBank/DDBJ databases">
        <title>Depth-based differentiation of microbial function through sediment-hosted aquifers and enrichment of novel symbionts in the deep terrestrial subsurface.</title>
        <authorList>
            <person name="Probst A.J."/>
            <person name="Ladd B."/>
            <person name="Jarett J.K."/>
            <person name="Geller-Mcgrath D.E."/>
            <person name="Sieber C.M.K."/>
            <person name="Emerson J.B."/>
            <person name="Anantharaman K."/>
            <person name="Thomas B.C."/>
            <person name="Malmstrom R."/>
            <person name="Stieglmeier M."/>
            <person name="Klingl A."/>
            <person name="Woyke T."/>
            <person name="Ryan C.M."/>
            <person name="Banfield J.F."/>
        </authorList>
    </citation>
    <scope>NUCLEOTIDE SEQUENCE [LARGE SCALE GENOMIC DNA]</scope>
</reference>
<protein>
    <recommendedName>
        <fullName evidence="8">DoxX family protein</fullName>
    </recommendedName>
</protein>
<feature type="transmembrane region" description="Helical" evidence="5">
    <location>
        <begin position="71"/>
        <end position="98"/>
    </location>
</feature>
<evidence type="ECO:0000256" key="4">
    <source>
        <dbReference type="ARBA" id="ARBA00023136"/>
    </source>
</evidence>